<feature type="signal peptide" evidence="1">
    <location>
        <begin position="1"/>
        <end position="27"/>
    </location>
</feature>
<reference evidence="2 3" key="2">
    <citation type="journal article" date="2010" name="Stand. Genomic Sci.">
        <title>Complete genome sequence of Chitinophaga pinensis type strain (UQM 2034).</title>
        <authorList>
            <person name="Glavina Del Rio T."/>
            <person name="Abt B."/>
            <person name="Spring S."/>
            <person name="Lapidus A."/>
            <person name="Nolan M."/>
            <person name="Tice H."/>
            <person name="Copeland A."/>
            <person name="Cheng J.F."/>
            <person name="Chen F."/>
            <person name="Bruce D."/>
            <person name="Goodwin L."/>
            <person name="Pitluck S."/>
            <person name="Ivanova N."/>
            <person name="Mavromatis K."/>
            <person name="Mikhailova N."/>
            <person name="Pati A."/>
            <person name="Chen A."/>
            <person name="Palaniappan K."/>
            <person name="Land M."/>
            <person name="Hauser L."/>
            <person name="Chang Y.J."/>
            <person name="Jeffries C.D."/>
            <person name="Chain P."/>
            <person name="Saunders E."/>
            <person name="Detter J.C."/>
            <person name="Brettin T."/>
            <person name="Rohde M."/>
            <person name="Goker M."/>
            <person name="Bristow J."/>
            <person name="Eisen J.A."/>
            <person name="Markowitz V."/>
            <person name="Hugenholtz P."/>
            <person name="Kyrpides N.C."/>
            <person name="Klenk H.P."/>
            <person name="Lucas S."/>
        </authorList>
    </citation>
    <scope>NUCLEOTIDE SEQUENCE [LARGE SCALE GENOMIC DNA]</scope>
    <source>
        <strain evidence="3">ATCC 43595 / DSM 2588 / LMG 13176 / NBRC 15968 / NCIMB 11800 / UQM 2034</strain>
    </source>
</reference>
<evidence type="ECO:0000256" key="1">
    <source>
        <dbReference type="SAM" id="SignalP"/>
    </source>
</evidence>
<sequence length="127" mass="14503">MTMKRISTVLTAGFLLLLMTIAMPSFAQDTKKDKAAKALTDTMRTQLSLDDTQYSKVYDINADFVGKLAGLKDDSDSKMAKFKKMKAIDEDRDKALKAVLSAEQFKSFQEFKKQNRQEMKARFKERS</sequence>
<protein>
    <recommendedName>
        <fullName evidence="4">DUF4890 domain-containing protein</fullName>
    </recommendedName>
</protein>
<name>A0A979GV85_CHIPD</name>
<evidence type="ECO:0000313" key="2">
    <source>
        <dbReference type="EMBL" id="ACU63273.1"/>
    </source>
</evidence>
<evidence type="ECO:0008006" key="4">
    <source>
        <dbReference type="Google" id="ProtNLM"/>
    </source>
</evidence>
<gene>
    <name evidence="2" type="ordered locus">Cpin_5854</name>
</gene>
<organism evidence="2 3">
    <name type="scientific">Chitinophaga pinensis (strain ATCC 43595 / DSM 2588 / LMG 13176 / NBRC 15968 / NCIMB 11800 / UQM 2034)</name>
    <dbReference type="NCBI Taxonomy" id="485918"/>
    <lineage>
        <taxon>Bacteria</taxon>
        <taxon>Pseudomonadati</taxon>
        <taxon>Bacteroidota</taxon>
        <taxon>Chitinophagia</taxon>
        <taxon>Chitinophagales</taxon>
        <taxon>Chitinophagaceae</taxon>
        <taxon>Chitinophaga</taxon>
    </lineage>
</organism>
<evidence type="ECO:0000313" key="3">
    <source>
        <dbReference type="Proteomes" id="UP000002215"/>
    </source>
</evidence>
<proteinExistence type="predicted"/>
<dbReference type="AlphaFoldDB" id="A0A979GV85"/>
<dbReference type="KEGG" id="cpi:Cpin_5854"/>
<accession>A0A979GV85</accession>
<dbReference type="Proteomes" id="UP000002215">
    <property type="component" value="Chromosome"/>
</dbReference>
<keyword evidence="1" id="KW-0732">Signal</keyword>
<feature type="chain" id="PRO_5037402759" description="DUF4890 domain-containing protein" evidence="1">
    <location>
        <begin position="28"/>
        <end position="127"/>
    </location>
</feature>
<dbReference type="EMBL" id="CP001699">
    <property type="protein sequence ID" value="ACU63273.1"/>
    <property type="molecule type" value="Genomic_DNA"/>
</dbReference>
<reference evidence="3" key="1">
    <citation type="submission" date="2009-08" db="EMBL/GenBank/DDBJ databases">
        <title>The complete genome of Chitinophaga pinensis DSM 2588.</title>
        <authorList>
            <consortium name="US DOE Joint Genome Institute (JGI-PGF)"/>
            <person name="Lucas S."/>
            <person name="Copeland A."/>
            <person name="Lapidus A."/>
            <person name="Glavina del Rio T."/>
            <person name="Dalin E."/>
            <person name="Tice H."/>
            <person name="Bruce D."/>
            <person name="Goodwin L."/>
            <person name="Pitluck S."/>
            <person name="Kyrpides N."/>
            <person name="Mavromatis K."/>
            <person name="Ivanova N."/>
            <person name="Mikhailova N."/>
            <person name="Sims D."/>
            <person name="Meinche L."/>
            <person name="Brettin T."/>
            <person name="Detter J.C."/>
            <person name="Han C."/>
            <person name="Larimer F."/>
            <person name="Land M."/>
            <person name="Hauser L."/>
            <person name="Markowitz V."/>
            <person name="Cheng J.-F."/>
            <person name="Hugenholtz P."/>
            <person name="Woyke T."/>
            <person name="Wu D."/>
            <person name="Spring S."/>
            <person name="Klenk H.-P."/>
            <person name="Eisen J.A."/>
        </authorList>
    </citation>
    <scope>NUCLEOTIDE SEQUENCE [LARGE SCALE GENOMIC DNA]</scope>
    <source>
        <strain evidence="3">ATCC 43595 / DSM 2588 / LMG 13176 / NBRC 15968 / NCIMB 11800 / UQM 2034</strain>
    </source>
</reference>